<dbReference type="GO" id="GO:0008324">
    <property type="term" value="F:monoatomic cation transmembrane transporter activity"/>
    <property type="evidence" value="ECO:0007669"/>
    <property type="project" value="InterPro"/>
</dbReference>
<dbReference type="Pfam" id="PF02080">
    <property type="entry name" value="TrkA_C"/>
    <property type="match status" value="1"/>
</dbReference>
<dbReference type="EMBL" id="RKLR01000031">
    <property type="protein sequence ID" value="MBX0326042.1"/>
    <property type="molecule type" value="Genomic_DNA"/>
</dbReference>
<dbReference type="AlphaFoldDB" id="A0AAW4PY12"/>
<dbReference type="PROSITE" id="PS51202">
    <property type="entry name" value="RCK_C"/>
    <property type="match status" value="1"/>
</dbReference>
<dbReference type="InterPro" id="IPR006037">
    <property type="entry name" value="RCK_C"/>
</dbReference>
<protein>
    <submittedName>
        <fullName evidence="3">TrkA family potassium uptake protein</fullName>
    </submittedName>
</protein>
<dbReference type="InterPro" id="IPR036291">
    <property type="entry name" value="NAD(P)-bd_dom_sf"/>
</dbReference>
<accession>A0AAW4PY12</accession>
<evidence type="ECO:0000259" key="1">
    <source>
        <dbReference type="PROSITE" id="PS51201"/>
    </source>
</evidence>
<dbReference type="Pfam" id="PF02254">
    <property type="entry name" value="TrkA_N"/>
    <property type="match status" value="1"/>
</dbReference>
<evidence type="ECO:0000313" key="4">
    <source>
        <dbReference type="Proteomes" id="UP001430377"/>
    </source>
</evidence>
<name>A0AAW4PY12_9EURY</name>
<dbReference type="Gene3D" id="3.30.70.1450">
    <property type="entry name" value="Regulator of K+ conductance, C-terminal domain"/>
    <property type="match status" value="1"/>
</dbReference>
<dbReference type="InterPro" id="IPR036721">
    <property type="entry name" value="RCK_C_sf"/>
</dbReference>
<dbReference type="GO" id="GO:0006813">
    <property type="term" value="P:potassium ion transport"/>
    <property type="evidence" value="ECO:0007669"/>
    <property type="project" value="InterPro"/>
</dbReference>
<dbReference type="Gene3D" id="3.40.50.720">
    <property type="entry name" value="NAD(P)-binding Rossmann-like Domain"/>
    <property type="match status" value="1"/>
</dbReference>
<sequence length="214" mass="23229">MGQQIADRLEHRGDDVCIVEEGEQRVALLNAEGYQVRHGDGTDLSVLRASDIDRADIVIAATGDDDTNLLTTQLVKTKFDVETILARVNDPSNEEPFEELGIQTISRSIATARLIDGYIESPALTRWTEGLGREGDLQEVPVTNDALVGNTIAEIDSELPERCFVIVVGAEGGAHFPDLDEVVDAGQHLTLLGDRDGVRKGMELLDPEPGRTTV</sequence>
<evidence type="ECO:0000313" key="3">
    <source>
        <dbReference type="EMBL" id="MBX0326042.1"/>
    </source>
</evidence>
<keyword evidence="4" id="KW-1185">Reference proteome</keyword>
<dbReference type="SUPFAM" id="SSF51735">
    <property type="entry name" value="NAD(P)-binding Rossmann-fold domains"/>
    <property type="match status" value="1"/>
</dbReference>
<gene>
    <name evidence="3" type="ORF">EGH21_23815</name>
</gene>
<dbReference type="InterPro" id="IPR050721">
    <property type="entry name" value="Trk_Ktr_HKT_K-transport"/>
</dbReference>
<comment type="caution">
    <text evidence="3">The sequence shown here is derived from an EMBL/GenBank/DDBJ whole genome shotgun (WGS) entry which is preliminary data.</text>
</comment>
<dbReference type="PROSITE" id="PS51201">
    <property type="entry name" value="RCK_N"/>
    <property type="match status" value="1"/>
</dbReference>
<dbReference type="InterPro" id="IPR003148">
    <property type="entry name" value="RCK_N"/>
</dbReference>
<feature type="domain" description="RCK N-terminal" evidence="1">
    <location>
        <begin position="1"/>
        <end position="109"/>
    </location>
</feature>
<reference evidence="3 4" key="1">
    <citation type="submission" date="2021-06" db="EMBL/GenBank/DDBJ databases">
        <title>Halomicroarcula sp. a new haloarchaeum isolated from saline soil.</title>
        <authorList>
            <person name="Duran-Viseras A."/>
            <person name="Sanchez-Porro C."/>
            <person name="Ventosa A."/>
        </authorList>
    </citation>
    <scope>NUCLEOTIDE SEQUENCE [LARGE SCALE GENOMIC DNA]</scope>
    <source>
        <strain evidence="3 4">F13</strain>
    </source>
</reference>
<dbReference type="Proteomes" id="UP001430377">
    <property type="component" value="Unassembled WGS sequence"/>
</dbReference>
<organism evidence="3 4">
    <name type="scientific">Haloarcula rubra</name>
    <dbReference type="NCBI Taxonomy" id="2487747"/>
    <lineage>
        <taxon>Archaea</taxon>
        <taxon>Methanobacteriati</taxon>
        <taxon>Methanobacteriota</taxon>
        <taxon>Stenosarchaea group</taxon>
        <taxon>Halobacteria</taxon>
        <taxon>Halobacteriales</taxon>
        <taxon>Haloarculaceae</taxon>
        <taxon>Haloarcula</taxon>
    </lineage>
</organism>
<dbReference type="SUPFAM" id="SSF116726">
    <property type="entry name" value="TrkA C-terminal domain-like"/>
    <property type="match status" value="1"/>
</dbReference>
<dbReference type="PANTHER" id="PTHR43833">
    <property type="entry name" value="POTASSIUM CHANNEL PROTEIN 2-RELATED-RELATED"/>
    <property type="match status" value="1"/>
</dbReference>
<evidence type="ECO:0000259" key="2">
    <source>
        <dbReference type="PROSITE" id="PS51202"/>
    </source>
</evidence>
<proteinExistence type="predicted"/>
<feature type="domain" description="RCK C-terminal" evidence="2">
    <location>
        <begin position="124"/>
        <end position="207"/>
    </location>
</feature>